<name>A0A8A7KEP5_9FIRM</name>
<dbReference type="Proteomes" id="UP000665020">
    <property type="component" value="Chromosome"/>
</dbReference>
<dbReference type="EMBL" id="CP046640">
    <property type="protein sequence ID" value="QTL98565.1"/>
    <property type="molecule type" value="Genomic_DNA"/>
</dbReference>
<dbReference type="AlphaFoldDB" id="A0A8A7KEP5"/>
<accession>A0A8A7KEP5</accession>
<proteinExistence type="predicted"/>
<evidence type="ECO:0000313" key="2">
    <source>
        <dbReference type="Proteomes" id="UP000665020"/>
    </source>
</evidence>
<gene>
    <name evidence="1" type="ORF">GM661_11610</name>
</gene>
<reference evidence="1" key="1">
    <citation type="submission" date="2019-12" db="EMBL/GenBank/DDBJ databases">
        <authorList>
            <person name="zhang j."/>
            <person name="sun C.M."/>
        </authorList>
    </citation>
    <scope>NUCLEOTIDE SEQUENCE</scope>
    <source>
        <strain evidence="1">NS-1</strain>
    </source>
</reference>
<dbReference type="KEGG" id="ifn:GM661_11610"/>
<sequence>MLLAEFSIIDYGFRIETTTHALRRMKERDINPAVVGEVIKGLDYKIMFYNNSGEEIAIIDKGHDIAVIIEVRLYKVVVITVIDRSNIHIKEGTLLEQIA</sequence>
<keyword evidence="2" id="KW-1185">Reference proteome</keyword>
<protein>
    <submittedName>
        <fullName evidence="1">DUF4258 domain-containing protein</fullName>
    </submittedName>
</protein>
<evidence type="ECO:0000313" key="1">
    <source>
        <dbReference type="EMBL" id="QTL98565.1"/>
    </source>
</evidence>
<dbReference type="RefSeq" id="WP_125990769.1">
    <property type="nucleotide sequence ID" value="NZ_CP046640.1"/>
</dbReference>
<organism evidence="1 2">
    <name type="scientific">Iocasia fonsfrigidae</name>
    <dbReference type="NCBI Taxonomy" id="2682810"/>
    <lineage>
        <taxon>Bacteria</taxon>
        <taxon>Bacillati</taxon>
        <taxon>Bacillota</taxon>
        <taxon>Clostridia</taxon>
        <taxon>Halanaerobiales</taxon>
        <taxon>Halanaerobiaceae</taxon>
        <taxon>Iocasia</taxon>
    </lineage>
</organism>